<dbReference type="Proteomes" id="UP000825933">
    <property type="component" value="Unassembled WGS sequence"/>
</dbReference>
<accession>A0A8T5ULJ4</accession>
<name>A0A8T5ULJ4_9EURY</name>
<keyword evidence="2" id="KW-1185">Reference proteome</keyword>
<comment type="caution">
    <text evidence="1">The sequence shown here is derived from an EMBL/GenBank/DDBJ whole genome shotgun (WGS) entry which is preliminary data.</text>
</comment>
<proteinExistence type="predicted"/>
<dbReference type="RefSeq" id="WP_223790422.1">
    <property type="nucleotide sequence ID" value="NZ_JAIOUQ010000003.1"/>
</dbReference>
<reference evidence="2" key="1">
    <citation type="journal article" date="2022" name="Microbiol. Resour. Announc.">
        <title>Draft Genome Sequence of a Methanogenic Archaeon from West Spitsbergen Permafrost.</title>
        <authorList>
            <person name="Trubitsyn V."/>
            <person name="Rivkina E."/>
            <person name="Shcherbakova V."/>
        </authorList>
    </citation>
    <scope>NUCLEOTIDE SEQUENCE [LARGE SCALE GENOMIC DNA]</scope>
    <source>
        <strain evidence="2">VT</strain>
    </source>
</reference>
<evidence type="ECO:0000313" key="1">
    <source>
        <dbReference type="EMBL" id="MBZ2164748.1"/>
    </source>
</evidence>
<protein>
    <submittedName>
        <fullName evidence="1">Uncharacterized protein</fullName>
    </submittedName>
</protein>
<gene>
    <name evidence="1" type="ORF">K8N75_01605</name>
</gene>
<sequence>MLENSILNHKSNNSSPGVMALFSHPIVLLKAEKEWVQEFMGLLITEETDLN</sequence>
<dbReference type="AlphaFoldDB" id="A0A8T5ULJ4"/>
<dbReference type="EMBL" id="JAIOUQ010000003">
    <property type="protein sequence ID" value="MBZ2164748.1"/>
    <property type="molecule type" value="Genomic_DNA"/>
</dbReference>
<evidence type="ECO:0000313" key="2">
    <source>
        <dbReference type="Proteomes" id="UP000825933"/>
    </source>
</evidence>
<organism evidence="1 2">
    <name type="scientific">Methanobacterium spitsbergense</name>
    <dbReference type="NCBI Taxonomy" id="2874285"/>
    <lineage>
        <taxon>Archaea</taxon>
        <taxon>Methanobacteriati</taxon>
        <taxon>Methanobacteriota</taxon>
        <taxon>Methanomada group</taxon>
        <taxon>Methanobacteria</taxon>
        <taxon>Methanobacteriales</taxon>
        <taxon>Methanobacteriaceae</taxon>
        <taxon>Methanobacterium</taxon>
    </lineage>
</organism>